<sequence length="99" mass="11298">MKTHWQLIDSAAKWPPRDSAGAVVFDEQLWLIGGFTLADGTFRRLRDVWRSADGRRWNRLVVEAPWAARNLAGCVVFEDRLYLMGGFDGVRTLADVWCS</sequence>
<dbReference type="SUPFAM" id="SSF117281">
    <property type="entry name" value="Kelch motif"/>
    <property type="match status" value="1"/>
</dbReference>
<dbReference type="EMBL" id="UINC01096714">
    <property type="protein sequence ID" value="SVC53829.1"/>
    <property type="molecule type" value="Genomic_DNA"/>
</dbReference>
<feature type="non-terminal residue" evidence="1">
    <location>
        <position position="99"/>
    </location>
</feature>
<dbReference type="Gene3D" id="2.120.10.80">
    <property type="entry name" value="Kelch-type beta propeller"/>
    <property type="match status" value="1"/>
</dbReference>
<organism evidence="1">
    <name type="scientific">marine metagenome</name>
    <dbReference type="NCBI Taxonomy" id="408172"/>
    <lineage>
        <taxon>unclassified sequences</taxon>
        <taxon>metagenomes</taxon>
        <taxon>ecological metagenomes</taxon>
    </lineage>
</organism>
<evidence type="ECO:0000313" key="1">
    <source>
        <dbReference type="EMBL" id="SVC53829.1"/>
    </source>
</evidence>
<gene>
    <name evidence="1" type="ORF">METZ01_LOCUS306683</name>
</gene>
<dbReference type="InterPro" id="IPR006652">
    <property type="entry name" value="Kelch_1"/>
</dbReference>
<name>A0A382MY61_9ZZZZ</name>
<dbReference type="InterPro" id="IPR015915">
    <property type="entry name" value="Kelch-typ_b-propeller"/>
</dbReference>
<accession>A0A382MY61</accession>
<protein>
    <submittedName>
        <fullName evidence="1">Uncharacterized protein</fullName>
    </submittedName>
</protein>
<reference evidence="1" key="1">
    <citation type="submission" date="2018-05" db="EMBL/GenBank/DDBJ databases">
        <authorList>
            <person name="Lanie J.A."/>
            <person name="Ng W.-L."/>
            <person name="Kazmierczak K.M."/>
            <person name="Andrzejewski T.M."/>
            <person name="Davidsen T.M."/>
            <person name="Wayne K.J."/>
            <person name="Tettelin H."/>
            <person name="Glass J.I."/>
            <person name="Rusch D."/>
            <person name="Podicherti R."/>
            <person name="Tsui H.-C.T."/>
            <person name="Winkler M.E."/>
        </authorList>
    </citation>
    <scope>NUCLEOTIDE SEQUENCE</scope>
</reference>
<proteinExistence type="predicted"/>
<dbReference type="AlphaFoldDB" id="A0A382MY61"/>
<dbReference type="Pfam" id="PF01344">
    <property type="entry name" value="Kelch_1"/>
    <property type="match status" value="1"/>
</dbReference>